<dbReference type="PANTHER" id="PTHR37981:SF1">
    <property type="entry name" value="SGNH HYDROLASE-TYPE ESTERASE DOMAIN-CONTAINING PROTEIN"/>
    <property type="match status" value="1"/>
</dbReference>
<dbReference type="PANTHER" id="PTHR37981">
    <property type="entry name" value="LIPASE 2"/>
    <property type="match status" value="1"/>
</dbReference>
<keyword evidence="2" id="KW-1185">Reference proteome</keyword>
<proteinExistence type="predicted"/>
<dbReference type="GO" id="GO:0006629">
    <property type="term" value="P:lipid metabolic process"/>
    <property type="evidence" value="ECO:0007669"/>
    <property type="project" value="TreeGrafter"/>
</dbReference>
<accession>A0A6A6D519</accession>
<dbReference type="GO" id="GO:0016788">
    <property type="term" value="F:hydrolase activity, acting on ester bonds"/>
    <property type="evidence" value="ECO:0007669"/>
    <property type="project" value="InterPro"/>
</dbReference>
<dbReference type="InterPro" id="IPR037460">
    <property type="entry name" value="SEST-like"/>
</dbReference>
<feature type="non-terminal residue" evidence="1">
    <location>
        <position position="166"/>
    </location>
</feature>
<gene>
    <name evidence="1" type="ORF">K469DRAFT_475075</name>
</gene>
<sequence>MNALTTALNDKIKTIINNYPTGGDIHYVDTNPYFEGYRFCEEGVREPSYRNPNIWFYPLEYTTGGTVVNFDGKGVPSGDCDAILDNFGDAGDYYACLMANSMMANNTSIDLRNLTNNVDGDNEVAIQSGGALPDYLARVFHPTINGMGGYKEAIIKAYNEYSPRQI</sequence>
<dbReference type="EMBL" id="ML994844">
    <property type="protein sequence ID" value="KAF2174524.1"/>
    <property type="molecule type" value="Genomic_DNA"/>
</dbReference>
<reference evidence="1" key="1">
    <citation type="journal article" date="2020" name="Stud. Mycol.">
        <title>101 Dothideomycetes genomes: a test case for predicting lifestyles and emergence of pathogens.</title>
        <authorList>
            <person name="Haridas S."/>
            <person name="Albert R."/>
            <person name="Binder M."/>
            <person name="Bloem J."/>
            <person name="Labutti K."/>
            <person name="Salamov A."/>
            <person name="Andreopoulos B."/>
            <person name="Baker S."/>
            <person name="Barry K."/>
            <person name="Bills G."/>
            <person name="Bluhm B."/>
            <person name="Cannon C."/>
            <person name="Castanera R."/>
            <person name="Culley D."/>
            <person name="Daum C."/>
            <person name="Ezra D."/>
            <person name="Gonzalez J."/>
            <person name="Henrissat B."/>
            <person name="Kuo A."/>
            <person name="Liang C."/>
            <person name="Lipzen A."/>
            <person name="Lutzoni F."/>
            <person name="Magnuson J."/>
            <person name="Mondo S."/>
            <person name="Nolan M."/>
            <person name="Ohm R."/>
            <person name="Pangilinan J."/>
            <person name="Park H.-J."/>
            <person name="Ramirez L."/>
            <person name="Alfaro M."/>
            <person name="Sun H."/>
            <person name="Tritt A."/>
            <person name="Yoshinaga Y."/>
            <person name="Zwiers L.-H."/>
            <person name="Turgeon B."/>
            <person name="Goodwin S."/>
            <person name="Spatafora J."/>
            <person name="Crous P."/>
            <person name="Grigoriev I."/>
        </authorList>
    </citation>
    <scope>NUCLEOTIDE SEQUENCE</scope>
    <source>
        <strain evidence="1">CBS 207.26</strain>
    </source>
</reference>
<dbReference type="Proteomes" id="UP000800200">
    <property type="component" value="Unassembled WGS sequence"/>
</dbReference>
<dbReference type="AlphaFoldDB" id="A0A6A6D519"/>
<name>A0A6A6D519_9PEZI</name>
<dbReference type="OrthoDB" id="21678at2759"/>
<evidence type="ECO:0000313" key="1">
    <source>
        <dbReference type="EMBL" id="KAF2174524.1"/>
    </source>
</evidence>
<evidence type="ECO:0000313" key="2">
    <source>
        <dbReference type="Proteomes" id="UP000800200"/>
    </source>
</evidence>
<organism evidence="1 2">
    <name type="scientific">Zopfia rhizophila CBS 207.26</name>
    <dbReference type="NCBI Taxonomy" id="1314779"/>
    <lineage>
        <taxon>Eukaryota</taxon>
        <taxon>Fungi</taxon>
        <taxon>Dikarya</taxon>
        <taxon>Ascomycota</taxon>
        <taxon>Pezizomycotina</taxon>
        <taxon>Dothideomycetes</taxon>
        <taxon>Dothideomycetes incertae sedis</taxon>
        <taxon>Zopfiaceae</taxon>
        <taxon>Zopfia</taxon>
    </lineage>
</organism>
<protein>
    <submittedName>
        <fullName evidence="1">Uncharacterized protein</fullName>
    </submittedName>
</protein>